<dbReference type="Pfam" id="PF00564">
    <property type="entry name" value="PB1"/>
    <property type="match status" value="1"/>
</dbReference>
<dbReference type="InterPro" id="IPR000270">
    <property type="entry name" value="PB1_dom"/>
</dbReference>
<feature type="compositionally biased region" description="Low complexity" evidence="1">
    <location>
        <begin position="246"/>
        <end position="276"/>
    </location>
</feature>
<sequence>MDGQDQHSPSSSSAAFTANILPAMPSTVKVYVGDEVRRWPWMQQMFDTAFLRYRIEESFEAALGGKEWQLKWKDEDDDMITIGDAEDLLVAVQSAQDDTLRLFVTTTTTTKQQQQQQQQQQQPERSCGGRKSRGCPFAATQRASRCCPPPRPPHGKNGSSANANADHPLAPWLEGLQAFVKDTLGVDGVDVDVLVEHPLLQQFVRAGKEQCKAGQDGSPFPFAFPFPFCAPGFGGATKCCPRQRCTPTTTTTAPESTTTATAATTPATATSAPTTERASNVPASNPKTPTSATNSSEQEERHEQAAPEERAATATAATAGTATRKRGDAPLIQDVRNGQYPPDSDDDDDDGDDAGEADGRGDAVAGARASVPHATTHHACAASHSQGQGRYERFRRQRQQGDNGQRDGATRAAPTTPAQTDASATDAREASQPFGPYTDQVFQLLKMGFNANPHLLHAMLKRHDGSLNAVISEILATP</sequence>
<feature type="compositionally biased region" description="Low complexity" evidence="1">
    <location>
        <begin position="312"/>
        <end position="322"/>
    </location>
</feature>
<feature type="compositionally biased region" description="Polar residues" evidence="1">
    <location>
        <begin position="277"/>
        <end position="296"/>
    </location>
</feature>
<name>F2UE70_SALR5</name>
<dbReference type="PROSITE" id="PS51745">
    <property type="entry name" value="PB1"/>
    <property type="match status" value="1"/>
</dbReference>
<dbReference type="GeneID" id="16073134"/>
<dbReference type="InParanoid" id="F2UE70"/>
<dbReference type="KEGG" id="sre:PTSG_07147"/>
<evidence type="ECO:0000256" key="1">
    <source>
        <dbReference type="SAM" id="MobiDB-lite"/>
    </source>
</evidence>
<evidence type="ECO:0000313" key="4">
    <source>
        <dbReference type="Proteomes" id="UP000007799"/>
    </source>
</evidence>
<evidence type="ECO:0000259" key="2">
    <source>
        <dbReference type="PROSITE" id="PS51745"/>
    </source>
</evidence>
<feature type="region of interest" description="Disordered" evidence="1">
    <location>
        <begin position="113"/>
        <end position="166"/>
    </location>
</feature>
<organism evidence="4">
    <name type="scientific">Salpingoeca rosetta (strain ATCC 50818 / BSB-021)</name>
    <dbReference type="NCBI Taxonomy" id="946362"/>
    <lineage>
        <taxon>Eukaryota</taxon>
        <taxon>Choanoflagellata</taxon>
        <taxon>Craspedida</taxon>
        <taxon>Salpingoecidae</taxon>
        <taxon>Salpingoeca</taxon>
    </lineage>
</organism>
<dbReference type="AlphaFoldDB" id="F2UE70"/>
<dbReference type="Proteomes" id="UP000007799">
    <property type="component" value="Unassembled WGS sequence"/>
</dbReference>
<evidence type="ECO:0000313" key="3">
    <source>
        <dbReference type="EMBL" id="EGD74920.1"/>
    </source>
</evidence>
<feature type="compositionally biased region" description="Acidic residues" evidence="1">
    <location>
        <begin position="343"/>
        <end position="356"/>
    </location>
</feature>
<dbReference type="Gene3D" id="3.10.20.90">
    <property type="entry name" value="Phosphatidylinositol 3-kinase Catalytic Subunit, Chain A, domain 1"/>
    <property type="match status" value="1"/>
</dbReference>
<dbReference type="CDD" id="cd05992">
    <property type="entry name" value="PB1"/>
    <property type="match status" value="1"/>
</dbReference>
<accession>F2UE70</accession>
<reference evidence="3" key="1">
    <citation type="submission" date="2009-08" db="EMBL/GenBank/DDBJ databases">
        <title>Annotation of Salpingoeca rosetta.</title>
        <authorList>
            <consortium name="The Broad Institute Genome Sequencing Platform"/>
            <person name="Russ C."/>
            <person name="Cuomo C."/>
            <person name="Burger G."/>
            <person name="Gray M.W."/>
            <person name="Holland P.W.H."/>
            <person name="King N."/>
            <person name="Lang F.B.F."/>
            <person name="Roger A.J."/>
            <person name="Ruiz-Trillo I."/>
            <person name="Young S.K."/>
            <person name="Zeng Q."/>
            <person name="Gargeya S."/>
            <person name="Alvarado L."/>
            <person name="Berlin A."/>
            <person name="Chapman S.B."/>
            <person name="Chen Z."/>
            <person name="Freedman E."/>
            <person name="Gellesch M."/>
            <person name="Goldberg J."/>
            <person name="Griggs A."/>
            <person name="Gujja S."/>
            <person name="Heilman E."/>
            <person name="Heiman D."/>
            <person name="Howarth C."/>
            <person name="Mehta T."/>
            <person name="Neiman D."/>
            <person name="Pearson M."/>
            <person name="Roberts A."/>
            <person name="Saif S."/>
            <person name="Shea T."/>
            <person name="Shenoy N."/>
            <person name="Sisk P."/>
            <person name="Stolte C."/>
            <person name="Sykes S."/>
            <person name="White J."/>
            <person name="Yandava C."/>
            <person name="Haas B."/>
            <person name="Nusbaum C."/>
            <person name="Birren B."/>
        </authorList>
    </citation>
    <scope>NUCLEOTIDE SEQUENCE [LARGE SCALE GENOMIC DNA]</scope>
    <source>
        <strain evidence="3">ATCC 50818</strain>
    </source>
</reference>
<feature type="compositionally biased region" description="Basic and acidic residues" evidence="1">
    <location>
        <begin position="298"/>
        <end position="311"/>
    </location>
</feature>
<feature type="compositionally biased region" description="Low complexity" evidence="1">
    <location>
        <begin position="362"/>
        <end position="385"/>
    </location>
</feature>
<dbReference type="InterPro" id="IPR053793">
    <property type="entry name" value="PB1-like"/>
</dbReference>
<dbReference type="RefSeq" id="XP_004992565.1">
    <property type="nucleotide sequence ID" value="XM_004992508.1"/>
</dbReference>
<feature type="compositionally biased region" description="Low complexity" evidence="1">
    <location>
        <begin position="410"/>
        <end position="425"/>
    </location>
</feature>
<protein>
    <recommendedName>
        <fullName evidence="2">PB1 domain-containing protein</fullName>
    </recommendedName>
</protein>
<feature type="compositionally biased region" description="Low complexity" evidence="1">
    <location>
        <begin position="113"/>
        <end position="122"/>
    </location>
</feature>
<dbReference type="EMBL" id="GL832970">
    <property type="protein sequence ID" value="EGD74920.1"/>
    <property type="molecule type" value="Genomic_DNA"/>
</dbReference>
<dbReference type="OrthoDB" id="1594986at2759"/>
<dbReference type="SUPFAM" id="SSF54277">
    <property type="entry name" value="CAD &amp; PB1 domains"/>
    <property type="match status" value="1"/>
</dbReference>
<keyword evidence="4" id="KW-1185">Reference proteome</keyword>
<feature type="domain" description="PB1" evidence="2">
    <location>
        <begin position="25"/>
        <end position="107"/>
    </location>
</feature>
<proteinExistence type="predicted"/>
<gene>
    <name evidence="3" type="ORF">PTSG_07147</name>
</gene>
<feature type="region of interest" description="Disordered" evidence="1">
    <location>
        <begin position="245"/>
        <end position="434"/>
    </location>
</feature>